<proteinExistence type="predicted"/>
<protein>
    <submittedName>
        <fullName evidence="1">Uncharacterized protein</fullName>
    </submittedName>
</protein>
<gene>
    <name evidence="1" type="ORF">METZ01_LOCUS450824</name>
</gene>
<feature type="non-terminal residue" evidence="1">
    <location>
        <position position="1"/>
    </location>
</feature>
<reference evidence="1" key="1">
    <citation type="submission" date="2018-05" db="EMBL/GenBank/DDBJ databases">
        <authorList>
            <person name="Lanie J.A."/>
            <person name="Ng W.-L."/>
            <person name="Kazmierczak K.M."/>
            <person name="Andrzejewski T.M."/>
            <person name="Davidsen T.M."/>
            <person name="Wayne K.J."/>
            <person name="Tettelin H."/>
            <person name="Glass J.I."/>
            <person name="Rusch D."/>
            <person name="Podicherti R."/>
            <person name="Tsui H.-C.T."/>
            <person name="Winkler M.E."/>
        </authorList>
    </citation>
    <scope>NUCLEOTIDE SEQUENCE</scope>
</reference>
<feature type="non-terminal residue" evidence="1">
    <location>
        <position position="34"/>
    </location>
</feature>
<accession>A0A382ZRN5</accession>
<sequence>RPRPGGPACRGRALLCRTGCGRHPFVYPDDSLSL</sequence>
<dbReference type="AlphaFoldDB" id="A0A382ZRN5"/>
<evidence type="ECO:0000313" key="1">
    <source>
        <dbReference type="EMBL" id="SVD97970.1"/>
    </source>
</evidence>
<organism evidence="1">
    <name type="scientific">marine metagenome</name>
    <dbReference type="NCBI Taxonomy" id="408172"/>
    <lineage>
        <taxon>unclassified sequences</taxon>
        <taxon>metagenomes</taxon>
        <taxon>ecological metagenomes</taxon>
    </lineage>
</organism>
<dbReference type="EMBL" id="UINC01185979">
    <property type="protein sequence ID" value="SVD97970.1"/>
    <property type="molecule type" value="Genomic_DNA"/>
</dbReference>
<name>A0A382ZRN5_9ZZZZ</name>